<dbReference type="OrthoDB" id="9813426at2"/>
<comment type="similarity">
    <text evidence="2 7">Belongs to the DedA family.</text>
</comment>
<comment type="caution">
    <text evidence="9">The sequence shown here is derived from an EMBL/GenBank/DDBJ whole genome shotgun (WGS) entry which is preliminary data.</text>
</comment>
<dbReference type="GO" id="GO:0005886">
    <property type="term" value="C:plasma membrane"/>
    <property type="evidence" value="ECO:0007669"/>
    <property type="project" value="UniProtKB-SubCell"/>
</dbReference>
<feature type="transmembrane region" description="Helical" evidence="7">
    <location>
        <begin position="111"/>
        <end position="129"/>
    </location>
</feature>
<keyword evidence="4 7" id="KW-0812">Transmembrane</keyword>
<keyword evidence="5 7" id="KW-1133">Transmembrane helix</keyword>
<evidence type="ECO:0000256" key="1">
    <source>
        <dbReference type="ARBA" id="ARBA00004651"/>
    </source>
</evidence>
<evidence type="ECO:0000256" key="4">
    <source>
        <dbReference type="ARBA" id="ARBA00022692"/>
    </source>
</evidence>
<evidence type="ECO:0000256" key="7">
    <source>
        <dbReference type="RuleBase" id="RU367016"/>
    </source>
</evidence>
<dbReference type="Pfam" id="PF09335">
    <property type="entry name" value="VTT_dom"/>
    <property type="match status" value="1"/>
</dbReference>
<sequence length="206" mass="22678">MDTLLSKILHQPSWLIYTIVGLVVFVEDAFFVGFVVPGETVAVLGGVAASLGEVNVWLLGLIVVLAAIVGDSVGYEIGRIWGSRIIAHSFFDKRRRQLDNAQAFLRRRGGWAVFLGRWTAFFRAVMPALAGTAHMPYRTFLPWNAIGGICWGAAVVALGFFAGHSYQRVVTRFGQGSALVVLAIVILAVLWHWTKRRHTLAEEGIE</sequence>
<dbReference type="InterPro" id="IPR032816">
    <property type="entry name" value="VTT_dom"/>
</dbReference>
<organism evidence="9 10">
    <name type="scientific">Nostocoides jenkinsii Ben 74</name>
    <dbReference type="NCBI Taxonomy" id="1193518"/>
    <lineage>
        <taxon>Bacteria</taxon>
        <taxon>Bacillati</taxon>
        <taxon>Actinomycetota</taxon>
        <taxon>Actinomycetes</taxon>
        <taxon>Micrococcales</taxon>
        <taxon>Intrasporangiaceae</taxon>
        <taxon>Nostocoides</taxon>
    </lineage>
</organism>
<dbReference type="RefSeq" id="WP_048545745.1">
    <property type="nucleotide sequence ID" value="NZ_HF571038.1"/>
</dbReference>
<name>A0A077MEK6_9MICO</name>
<feature type="domain" description="VTT" evidence="8">
    <location>
        <begin position="36"/>
        <end position="159"/>
    </location>
</feature>
<evidence type="ECO:0000256" key="6">
    <source>
        <dbReference type="ARBA" id="ARBA00023136"/>
    </source>
</evidence>
<evidence type="ECO:0000259" key="8">
    <source>
        <dbReference type="Pfam" id="PF09335"/>
    </source>
</evidence>
<feature type="transmembrane region" description="Helical" evidence="7">
    <location>
        <begin position="56"/>
        <end position="75"/>
    </location>
</feature>
<proteinExistence type="inferred from homology"/>
<evidence type="ECO:0000313" key="9">
    <source>
        <dbReference type="EMBL" id="CCI53438.1"/>
    </source>
</evidence>
<dbReference type="InterPro" id="IPR032818">
    <property type="entry name" value="DedA-like"/>
</dbReference>
<evidence type="ECO:0000256" key="2">
    <source>
        <dbReference type="ARBA" id="ARBA00010792"/>
    </source>
</evidence>
<evidence type="ECO:0000256" key="5">
    <source>
        <dbReference type="ARBA" id="ARBA00022989"/>
    </source>
</evidence>
<evidence type="ECO:0000256" key="3">
    <source>
        <dbReference type="ARBA" id="ARBA00022475"/>
    </source>
</evidence>
<keyword evidence="10" id="KW-1185">Reference proteome</keyword>
<keyword evidence="6 7" id="KW-0472">Membrane</keyword>
<dbReference type="EMBL" id="CAJC01000149">
    <property type="protein sequence ID" value="CCI53438.1"/>
    <property type="molecule type" value="Genomic_DNA"/>
</dbReference>
<comment type="subcellular location">
    <subcellularLocation>
        <location evidence="1 7">Cell membrane</location>
        <topology evidence="1 7">Multi-pass membrane protein</topology>
    </subcellularLocation>
</comment>
<reference evidence="9 10" key="1">
    <citation type="journal article" date="2013" name="ISME J.">
        <title>A metabolic model for members of the genus Tetrasphaera involved in enhanced biological phosphorus removal.</title>
        <authorList>
            <person name="Kristiansen R."/>
            <person name="Nguyen H.T.T."/>
            <person name="Saunders A.M."/>
            <person name="Nielsen J.L."/>
            <person name="Wimmer R."/>
            <person name="Le V.Q."/>
            <person name="McIlroy S.J."/>
            <person name="Petrovski S."/>
            <person name="Seviour R.J."/>
            <person name="Calteau A."/>
            <person name="Nielsen K.L."/>
            <person name="Nielsen P.H."/>
        </authorList>
    </citation>
    <scope>NUCLEOTIDE SEQUENCE [LARGE SCALE GENOMIC DNA]</scope>
    <source>
        <strain evidence="9 10">Ben 74</strain>
    </source>
</reference>
<keyword evidence="3 7" id="KW-1003">Cell membrane</keyword>
<feature type="transmembrane region" description="Helical" evidence="7">
    <location>
        <begin position="14"/>
        <end position="36"/>
    </location>
</feature>
<dbReference type="STRING" id="1193518.BN13_390055"/>
<evidence type="ECO:0000313" key="10">
    <source>
        <dbReference type="Proteomes" id="UP000035720"/>
    </source>
</evidence>
<protein>
    <recommendedName>
        <fullName evidence="8">VTT domain-containing protein</fullName>
    </recommendedName>
</protein>
<feature type="transmembrane region" description="Helical" evidence="7">
    <location>
        <begin position="141"/>
        <end position="161"/>
    </location>
</feature>
<gene>
    <name evidence="9" type="ORF">BN13_390055</name>
</gene>
<dbReference type="Proteomes" id="UP000035720">
    <property type="component" value="Unassembled WGS sequence"/>
</dbReference>
<accession>A0A077MEK6</accession>
<dbReference type="AlphaFoldDB" id="A0A077MEK6"/>
<dbReference type="PANTHER" id="PTHR30353">
    <property type="entry name" value="INNER MEMBRANE PROTEIN DEDA-RELATED"/>
    <property type="match status" value="1"/>
</dbReference>
<feature type="transmembrane region" description="Helical" evidence="7">
    <location>
        <begin position="173"/>
        <end position="193"/>
    </location>
</feature>
<dbReference type="PANTHER" id="PTHR30353:SF15">
    <property type="entry name" value="INNER MEMBRANE PROTEIN YABI"/>
    <property type="match status" value="1"/>
</dbReference>